<evidence type="ECO:0000313" key="1">
    <source>
        <dbReference type="EMBL" id="KRN75001.1"/>
    </source>
</evidence>
<dbReference type="PIRSF" id="PIRSF037260">
    <property type="entry name" value="UPF0223"/>
    <property type="match status" value="1"/>
</dbReference>
<protein>
    <submittedName>
        <fullName evidence="1">Uncharacterized protein</fullName>
    </submittedName>
</protein>
<dbReference type="Gene3D" id="1.10.220.80">
    <property type="entry name" value="BH2638-like"/>
    <property type="match status" value="1"/>
</dbReference>
<dbReference type="STRING" id="1616.IV73_GL000758"/>
<dbReference type="Pfam" id="PF05256">
    <property type="entry name" value="UPF0223"/>
    <property type="match status" value="1"/>
</dbReference>
<keyword evidence="2" id="KW-1185">Reference proteome</keyword>
<dbReference type="EMBL" id="JQBP01000003">
    <property type="protein sequence ID" value="KRN75001.1"/>
    <property type="molecule type" value="Genomic_DNA"/>
</dbReference>
<sequence>MLSGWTTQDIIQVSQLYSLVAQANEAQVIRTELLTAYQAFKQVVPSKSEEKQLDRQFKASSGYSIYKTMQAAQATTAVKFSVTQ</sequence>
<organism evidence="1 2">
    <name type="scientific">Weissella kandleri</name>
    <dbReference type="NCBI Taxonomy" id="1616"/>
    <lineage>
        <taxon>Bacteria</taxon>
        <taxon>Bacillati</taxon>
        <taxon>Bacillota</taxon>
        <taxon>Bacilli</taxon>
        <taxon>Lactobacillales</taxon>
        <taxon>Lactobacillaceae</taxon>
        <taxon>Weissella</taxon>
    </lineage>
</organism>
<dbReference type="Proteomes" id="UP000051655">
    <property type="component" value="Unassembled WGS sequence"/>
</dbReference>
<dbReference type="InterPro" id="IPR023324">
    <property type="entry name" value="BH2638-like_sf"/>
</dbReference>
<dbReference type="SUPFAM" id="SSF158504">
    <property type="entry name" value="BH2638-like"/>
    <property type="match status" value="1"/>
</dbReference>
<accession>A0A0R2JCF9</accession>
<dbReference type="InterPro" id="IPR007920">
    <property type="entry name" value="UPF0223"/>
</dbReference>
<gene>
    <name evidence="1" type="ORF">IV73_GL000758</name>
</gene>
<comment type="caution">
    <text evidence="1">The sequence shown here is derived from an EMBL/GenBank/DDBJ whole genome shotgun (WGS) entry which is preliminary data.</text>
</comment>
<name>A0A0R2JCF9_9LACO</name>
<proteinExistence type="predicted"/>
<dbReference type="AlphaFoldDB" id="A0A0R2JCF9"/>
<reference evidence="1 2" key="1">
    <citation type="journal article" date="2015" name="Genome Announc.">
        <title>Expanding the biotechnology potential of lactobacilli through comparative genomics of 213 strains and associated genera.</title>
        <authorList>
            <person name="Sun Z."/>
            <person name="Harris H.M."/>
            <person name="McCann A."/>
            <person name="Guo C."/>
            <person name="Argimon S."/>
            <person name="Zhang W."/>
            <person name="Yang X."/>
            <person name="Jeffery I.B."/>
            <person name="Cooney J.C."/>
            <person name="Kagawa T.F."/>
            <person name="Liu W."/>
            <person name="Song Y."/>
            <person name="Salvetti E."/>
            <person name="Wrobel A."/>
            <person name="Rasinkangas P."/>
            <person name="Parkhill J."/>
            <person name="Rea M.C."/>
            <person name="O'Sullivan O."/>
            <person name="Ritari J."/>
            <person name="Douillard F.P."/>
            <person name="Paul Ross R."/>
            <person name="Yang R."/>
            <person name="Briner A.E."/>
            <person name="Felis G.E."/>
            <person name="de Vos W.M."/>
            <person name="Barrangou R."/>
            <person name="Klaenhammer T.R."/>
            <person name="Caufield P.W."/>
            <person name="Cui Y."/>
            <person name="Zhang H."/>
            <person name="O'Toole P.W."/>
        </authorList>
    </citation>
    <scope>NUCLEOTIDE SEQUENCE [LARGE SCALE GENOMIC DNA]</scope>
    <source>
        <strain evidence="1 2">DSM 20593</strain>
    </source>
</reference>
<dbReference type="NCBIfam" id="NF003353">
    <property type="entry name" value="PRK04387.1"/>
    <property type="match status" value="1"/>
</dbReference>
<dbReference type="PATRIC" id="fig|1616.3.peg.778"/>
<evidence type="ECO:0000313" key="2">
    <source>
        <dbReference type="Proteomes" id="UP000051655"/>
    </source>
</evidence>